<dbReference type="PANTHER" id="PTHR11808">
    <property type="entry name" value="TRANS-SULFURATION ENZYME FAMILY MEMBER"/>
    <property type="match status" value="1"/>
</dbReference>
<dbReference type="Pfam" id="PF01053">
    <property type="entry name" value="Cys_Met_Meta_PP"/>
    <property type="match status" value="1"/>
</dbReference>
<accession>A0ABP9NKM5</accession>
<keyword evidence="7" id="KW-1185">Reference proteome</keyword>
<dbReference type="InterPro" id="IPR015421">
    <property type="entry name" value="PyrdxlP-dep_Trfase_major"/>
</dbReference>
<dbReference type="InterPro" id="IPR000277">
    <property type="entry name" value="Cys/Met-Metab_PyrdxlP-dep_enz"/>
</dbReference>
<evidence type="ECO:0000256" key="4">
    <source>
        <dbReference type="RuleBase" id="RU362118"/>
    </source>
</evidence>
<dbReference type="InterPro" id="IPR015424">
    <property type="entry name" value="PyrdxlP-dep_Trfase"/>
</dbReference>
<dbReference type="Gene3D" id="3.90.1150.10">
    <property type="entry name" value="Aspartate Aminotransferase, domain 1"/>
    <property type="match status" value="1"/>
</dbReference>
<proteinExistence type="inferred from homology"/>
<comment type="cofactor">
    <cofactor evidence="1 4">
        <name>pyridoxal 5'-phosphate</name>
        <dbReference type="ChEBI" id="CHEBI:597326"/>
    </cofactor>
</comment>
<gene>
    <name evidence="6" type="ORF">GCM10023320_37550</name>
</gene>
<dbReference type="NCBIfam" id="NF005871">
    <property type="entry name" value="PRK07811.1"/>
    <property type="match status" value="1"/>
</dbReference>
<dbReference type="PIRSF" id="PIRSF001434">
    <property type="entry name" value="CGS"/>
    <property type="match status" value="1"/>
</dbReference>
<dbReference type="InterPro" id="IPR054542">
    <property type="entry name" value="Cys_met_metab_PP"/>
</dbReference>
<dbReference type="PANTHER" id="PTHR11808:SF15">
    <property type="entry name" value="CYSTATHIONINE GAMMA-LYASE"/>
    <property type="match status" value="1"/>
</dbReference>
<evidence type="ECO:0000256" key="2">
    <source>
        <dbReference type="ARBA" id="ARBA00009077"/>
    </source>
</evidence>
<name>A0ABP9NKM5_9PSEU</name>
<dbReference type="RefSeq" id="WP_345606451.1">
    <property type="nucleotide sequence ID" value="NZ_BAABJO010000013.1"/>
</dbReference>
<dbReference type="CDD" id="cd00614">
    <property type="entry name" value="CGS_like"/>
    <property type="match status" value="1"/>
</dbReference>
<evidence type="ECO:0000313" key="7">
    <source>
        <dbReference type="Proteomes" id="UP001500804"/>
    </source>
</evidence>
<protein>
    <submittedName>
        <fullName evidence="6">Cystathionine gamma-synthase</fullName>
    </submittedName>
</protein>
<comment type="similarity">
    <text evidence="2 4">Belongs to the trans-sulfuration enzymes family.</text>
</comment>
<dbReference type="EMBL" id="BAABJO010000013">
    <property type="protein sequence ID" value="GAA5124444.1"/>
    <property type="molecule type" value="Genomic_DNA"/>
</dbReference>
<dbReference type="SUPFAM" id="SSF53383">
    <property type="entry name" value="PLP-dependent transferases"/>
    <property type="match status" value="1"/>
</dbReference>
<evidence type="ECO:0000256" key="3">
    <source>
        <dbReference type="ARBA" id="ARBA00022898"/>
    </source>
</evidence>
<sequence length="381" mass="39811">MRGFSTNAIHAGQEPDPTTGAVIPPIHASSTFAQDGVGGLRSGYEYSRSANPTRTALQECLAALEGGRHAVAFGSGMGASDVLLRVLLKPGDHVVIPHDAYGGTFRLIDKVLTHWGVEYTPVDLGDIPALRAAVRPTTRAVWCETPTNPLLGIADIAAVADVARTAGARLVVDNTFASPYLQQPLALGADVVLHSTTKYVGGHSDVVGGALVTSDDELADALRFTQNSVGSVPGPFDAWLTLRGVKTLAVRMERHSDNAERVAELLAAHPAVTRVYYPGLAGHPGHEVAAKQMRRFGGMVSFSVAGGRAAALRVCAATRIFTLAESLGGVESLIEHPGAMTHASVAGSVLEVPDDLVRLSVGIEDVEDLAEDLRQALAAAS</sequence>
<comment type="caution">
    <text evidence="6">The sequence shown here is derived from an EMBL/GenBank/DDBJ whole genome shotgun (WGS) entry which is preliminary data.</text>
</comment>
<feature type="region of interest" description="Disordered" evidence="5">
    <location>
        <begin position="1"/>
        <end position="22"/>
    </location>
</feature>
<evidence type="ECO:0000256" key="5">
    <source>
        <dbReference type="SAM" id="MobiDB-lite"/>
    </source>
</evidence>
<dbReference type="PROSITE" id="PS00868">
    <property type="entry name" value="CYS_MET_METAB_PP"/>
    <property type="match status" value="1"/>
</dbReference>
<organism evidence="6 7">
    <name type="scientific">Pseudonocardia adelaidensis</name>
    <dbReference type="NCBI Taxonomy" id="648754"/>
    <lineage>
        <taxon>Bacteria</taxon>
        <taxon>Bacillati</taxon>
        <taxon>Actinomycetota</taxon>
        <taxon>Actinomycetes</taxon>
        <taxon>Pseudonocardiales</taxon>
        <taxon>Pseudonocardiaceae</taxon>
        <taxon>Pseudonocardia</taxon>
    </lineage>
</organism>
<evidence type="ECO:0000256" key="1">
    <source>
        <dbReference type="ARBA" id="ARBA00001933"/>
    </source>
</evidence>
<keyword evidence="3 4" id="KW-0663">Pyridoxal phosphate</keyword>
<dbReference type="Gene3D" id="3.40.640.10">
    <property type="entry name" value="Type I PLP-dependent aspartate aminotransferase-like (Major domain)"/>
    <property type="match status" value="1"/>
</dbReference>
<dbReference type="InterPro" id="IPR015422">
    <property type="entry name" value="PyrdxlP-dep_Trfase_small"/>
</dbReference>
<dbReference type="Proteomes" id="UP001500804">
    <property type="component" value="Unassembled WGS sequence"/>
</dbReference>
<evidence type="ECO:0000313" key="6">
    <source>
        <dbReference type="EMBL" id="GAA5124444.1"/>
    </source>
</evidence>
<reference evidence="7" key="1">
    <citation type="journal article" date="2019" name="Int. J. Syst. Evol. Microbiol.">
        <title>The Global Catalogue of Microorganisms (GCM) 10K type strain sequencing project: providing services to taxonomists for standard genome sequencing and annotation.</title>
        <authorList>
            <consortium name="The Broad Institute Genomics Platform"/>
            <consortium name="The Broad Institute Genome Sequencing Center for Infectious Disease"/>
            <person name="Wu L."/>
            <person name="Ma J."/>
        </authorList>
    </citation>
    <scope>NUCLEOTIDE SEQUENCE [LARGE SCALE GENOMIC DNA]</scope>
    <source>
        <strain evidence="7">JCM 18302</strain>
    </source>
</reference>